<gene>
    <name evidence="4" type="ORF">M670_03626</name>
</gene>
<dbReference type="Pfam" id="PF13205">
    <property type="entry name" value="Big_5"/>
    <property type="match status" value="1"/>
</dbReference>
<dbReference type="Pfam" id="PF00395">
    <property type="entry name" value="SLH"/>
    <property type="match status" value="2"/>
</dbReference>
<dbReference type="InterPro" id="IPR051465">
    <property type="entry name" value="Cell_Envelope_Struct_Comp"/>
</dbReference>
<comment type="caution">
    <text evidence="4">The sequence shown here is derived from an EMBL/GenBank/DDBJ whole genome shotgun (WGS) entry which is preliminary data.</text>
</comment>
<dbReference type="OrthoDB" id="2753303at2"/>
<feature type="chain" id="PRO_5038454101" evidence="2">
    <location>
        <begin position="26"/>
        <end position="999"/>
    </location>
</feature>
<dbReference type="RefSeq" id="WP_035197205.1">
    <property type="nucleotide sequence ID" value="NZ_JJRY01000017.1"/>
</dbReference>
<organism evidence="4 5">
    <name type="scientific">Schinkia azotoformans MEV2011</name>
    <dbReference type="NCBI Taxonomy" id="1348973"/>
    <lineage>
        <taxon>Bacteria</taxon>
        <taxon>Bacillati</taxon>
        <taxon>Bacillota</taxon>
        <taxon>Bacilli</taxon>
        <taxon>Bacillales</taxon>
        <taxon>Bacillaceae</taxon>
        <taxon>Calidifontibacillus/Schinkia group</taxon>
        <taxon>Schinkia</taxon>
    </lineage>
</organism>
<dbReference type="AlphaFoldDB" id="A0A072NHN1"/>
<dbReference type="Proteomes" id="UP000027936">
    <property type="component" value="Unassembled WGS sequence"/>
</dbReference>
<evidence type="ECO:0000259" key="3">
    <source>
        <dbReference type="PROSITE" id="PS51272"/>
    </source>
</evidence>
<proteinExistence type="predicted"/>
<feature type="signal peptide" evidence="2">
    <location>
        <begin position="1"/>
        <end position="25"/>
    </location>
</feature>
<dbReference type="InterPro" id="IPR014755">
    <property type="entry name" value="Cu-Rt/internalin_Ig-like"/>
</dbReference>
<evidence type="ECO:0000313" key="4">
    <source>
        <dbReference type="EMBL" id="KEF37204.1"/>
    </source>
</evidence>
<protein>
    <submittedName>
        <fullName evidence="4">Putative S-layer protein</fullName>
    </submittedName>
</protein>
<name>A0A072NHN1_SCHAZ</name>
<dbReference type="PATRIC" id="fig|1348973.3.peg.3501"/>
<reference evidence="4 5" key="1">
    <citation type="submission" date="2014-04" db="EMBL/GenBank/DDBJ databases">
        <title>Draft genome sequence of Bacillus azotoformans MEV2011, a (co-) denitrifying strain unable to grow in the presence of oxygen.</title>
        <authorList>
            <person name="Nielsen M."/>
            <person name="Schreiber L."/>
            <person name="Finster K."/>
            <person name="Schramm A."/>
        </authorList>
    </citation>
    <scope>NUCLEOTIDE SEQUENCE [LARGE SCALE GENOMIC DNA]</scope>
    <source>
        <strain evidence="4 5">MEV2011</strain>
    </source>
</reference>
<dbReference type="Gene3D" id="2.60.40.1220">
    <property type="match status" value="2"/>
</dbReference>
<evidence type="ECO:0000256" key="1">
    <source>
        <dbReference type="ARBA" id="ARBA00022729"/>
    </source>
</evidence>
<dbReference type="PROSITE" id="PS51272">
    <property type="entry name" value="SLH"/>
    <property type="match status" value="3"/>
</dbReference>
<dbReference type="InterPro" id="IPR032812">
    <property type="entry name" value="SbsA_Ig"/>
</dbReference>
<feature type="domain" description="SLH" evidence="3">
    <location>
        <begin position="158"/>
        <end position="221"/>
    </location>
</feature>
<evidence type="ECO:0000313" key="5">
    <source>
        <dbReference type="Proteomes" id="UP000027936"/>
    </source>
</evidence>
<sequence>MKKSRKLLPSTIAVAVVASASVTVAVPTITQAETVQFKDVSTNAYYYNDVQWLVQEGIITGYSDGTYQPNKSLSREEAAAMFVRALKLDKPTNSTSILEKYKDINQSSWSAADLAAFINEGINDDDTSYFYPSAPLTREVMASWLVNAFQFKGKNSTSVPFTDIDKIATEHLSNVKTLYQNEIVQGNTDGSYAPKSGVTRAQFAIFMKRAMTSPSRTDEVEKTTPLKFEEAKAINLKQVKITTNHAGYNTQLVTNQELYKIEDSNGNKIKVANIQLNQKEITLTLEKALKDGSAKLVVDSAITGEVENFRLNFSDREKPTVTSIKPTGKNSYVIYFSEPLDFGVENGKTLTKKDIEKTLELNDYRYSIEKATVEEFGQALHIELESNLREGEFELEFLDTDWLHDYAGNELRTSSFDFTMKYEKTAPQLVKIKNVQPNQATLVFDKYIKLRYRGYLYHTSSAHYPSKAVVQNGNELVLTFDSNHMITKSTDIILENGAVEDLWGNQNTKATKAIQVAEDKTPPTIESVEFVDSTVADSKNIKMKVTFSESVKKDIADDIDNYKLKDGKGTTIKIKDIRFENSSTNDKIATFTIDRYYGELPKQQFTLQADKIKDLVGNVSDELEYSFTTSSEKPPGDFTAKMITNDDEESVRIIIDYGKKMSTSGSYSINQLDLYELKVNKTIALLDDLHRIDGFNVTFKAFDNGKKAEILIEKTGKLAGVWDDFFWDLVEAVDDDDLDDVELVVGRLADEDDNRTQSIVNKIKLSVQGEFSTNQVTAKAIDDKIIKLTFDEELTNFDDDDFIVFWDRDSDGKFDSNEKLDSKMSMNTVGGKSVITIKLDDKLDADGRYDKKYVYVVTDSNVKTKTRYGQTIKINNLRVQDGIAPKIDTYRGTELVYVQPVTNDSSRAIVSLEFTDDIDKNTLTRLSFVIGDGKDYEVESAVVENNDKISLVVKLNGNRARDLVGEYVKQKAAISDDNDNIINNINVRINEEKSSRSKP</sequence>
<dbReference type="InterPro" id="IPR001119">
    <property type="entry name" value="SLH_dom"/>
</dbReference>
<dbReference type="EMBL" id="JJRY01000017">
    <property type="protein sequence ID" value="KEF37204.1"/>
    <property type="molecule type" value="Genomic_DNA"/>
</dbReference>
<feature type="domain" description="SLH" evidence="3">
    <location>
        <begin position="97"/>
        <end position="157"/>
    </location>
</feature>
<evidence type="ECO:0000256" key="2">
    <source>
        <dbReference type="SAM" id="SignalP"/>
    </source>
</evidence>
<accession>A0A072NHN1</accession>
<feature type="domain" description="SLH" evidence="3">
    <location>
        <begin position="33"/>
        <end position="96"/>
    </location>
</feature>
<dbReference type="PANTHER" id="PTHR43308:SF1">
    <property type="entry name" value="OUTER MEMBRANE PROTEIN ALPHA"/>
    <property type="match status" value="1"/>
</dbReference>
<keyword evidence="1 2" id="KW-0732">Signal</keyword>
<dbReference type="PANTHER" id="PTHR43308">
    <property type="entry name" value="OUTER MEMBRANE PROTEIN ALPHA-RELATED"/>
    <property type="match status" value="1"/>
</dbReference>